<evidence type="ECO:0000256" key="8">
    <source>
        <dbReference type="ARBA" id="ARBA00049003"/>
    </source>
</evidence>
<dbReference type="InterPro" id="IPR000719">
    <property type="entry name" value="Prot_kinase_dom"/>
</dbReference>
<evidence type="ECO:0000256" key="10">
    <source>
        <dbReference type="ARBA" id="ARBA00051680"/>
    </source>
</evidence>
<feature type="region of interest" description="Disordered" evidence="12">
    <location>
        <begin position="146"/>
        <end position="169"/>
    </location>
</feature>
<feature type="region of interest" description="Disordered" evidence="12">
    <location>
        <begin position="97"/>
        <end position="118"/>
    </location>
</feature>
<feature type="compositionally biased region" description="Polar residues" evidence="12">
    <location>
        <begin position="1770"/>
        <end position="1791"/>
    </location>
</feature>
<feature type="compositionally biased region" description="Pro residues" evidence="12">
    <location>
        <begin position="920"/>
        <end position="929"/>
    </location>
</feature>
<dbReference type="PROSITE" id="PS00108">
    <property type="entry name" value="PROTEIN_KINASE_ST"/>
    <property type="match status" value="1"/>
</dbReference>
<feature type="compositionally biased region" description="Low complexity" evidence="12">
    <location>
        <begin position="1800"/>
        <end position="1813"/>
    </location>
</feature>
<feature type="compositionally biased region" description="Basic and acidic residues" evidence="12">
    <location>
        <begin position="974"/>
        <end position="1020"/>
    </location>
</feature>
<feature type="region of interest" description="Disordered" evidence="12">
    <location>
        <begin position="26"/>
        <end position="81"/>
    </location>
</feature>
<feature type="compositionally biased region" description="Polar residues" evidence="12">
    <location>
        <begin position="1121"/>
        <end position="1132"/>
    </location>
</feature>
<feature type="compositionally biased region" description="Basic and acidic residues" evidence="12">
    <location>
        <begin position="367"/>
        <end position="378"/>
    </location>
</feature>
<feature type="region of interest" description="Disordered" evidence="12">
    <location>
        <begin position="203"/>
        <end position="763"/>
    </location>
</feature>
<dbReference type="InterPro" id="IPR042521">
    <property type="entry name" value="DYRK"/>
</dbReference>
<dbReference type="PANTHER" id="PTHR24058">
    <property type="entry name" value="DUAL SPECIFICITY PROTEIN KINASE"/>
    <property type="match status" value="1"/>
</dbReference>
<dbReference type="GO" id="GO:0005856">
    <property type="term" value="C:cytoskeleton"/>
    <property type="evidence" value="ECO:0007669"/>
    <property type="project" value="TreeGrafter"/>
</dbReference>
<evidence type="ECO:0000313" key="15">
    <source>
        <dbReference type="Proteomes" id="UP000541558"/>
    </source>
</evidence>
<dbReference type="FunFam" id="1.10.510.10:FF:000112">
    <property type="entry name" value="Putative dual specificity tyrosine-phosphorylation-regulated kinase 2"/>
    <property type="match status" value="1"/>
</dbReference>
<feature type="compositionally biased region" description="Low complexity" evidence="12">
    <location>
        <begin position="1229"/>
        <end position="1240"/>
    </location>
</feature>
<evidence type="ECO:0000256" key="4">
    <source>
        <dbReference type="ARBA" id="ARBA00022679"/>
    </source>
</evidence>
<dbReference type="PROSITE" id="PS00107">
    <property type="entry name" value="PROTEIN_KINASE_ATP"/>
    <property type="match status" value="1"/>
</dbReference>
<comment type="caution">
    <text evidence="14">The sequence shown here is derived from an EMBL/GenBank/DDBJ whole genome shotgun (WGS) entry which is preliminary data.</text>
</comment>
<dbReference type="InterPro" id="IPR050494">
    <property type="entry name" value="Ser_Thr_dual-spec_kinase"/>
</dbReference>
<feature type="compositionally biased region" description="Low complexity" evidence="12">
    <location>
        <begin position="593"/>
        <end position="625"/>
    </location>
</feature>
<dbReference type="SMART" id="SM00220">
    <property type="entry name" value="S_TKc"/>
    <property type="match status" value="1"/>
</dbReference>
<feature type="compositionally biased region" description="Low complexity" evidence="12">
    <location>
        <begin position="775"/>
        <end position="793"/>
    </location>
</feature>
<dbReference type="SUPFAM" id="SSF56112">
    <property type="entry name" value="Protein kinase-like (PK-like)"/>
    <property type="match status" value="1"/>
</dbReference>
<dbReference type="Pfam" id="PF00069">
    <property type="entry name" value="Pkinase"/>
    <property type="match status" value="1"/>
</dbReference>
<keyword evidence="5 11" id="KW-0547">Nucleotide-binding</keyword>
<feature type="region of interest" description="Disordered" evidence="12">
    <location>
        <begin position="775"/>
        <end position="1350"/>
    </location>
</feature>
<comment type="similarity">
    <text evidence="1">Belongs to the protein kinase superfamily. CMGC Ser/Thr protein kinase family. MNB/DYRK subfamily.</text>
</comment>
<feature type="compositionally biased region" description="Basic and acidic residues" evidence="12">
    <location>
        <begin position="646"/>
        <end position="655"/>
    </location>
</feature>
<dbReference type="EC" id="2.7.12.1" evidence="2"/>
<feature type="compositionally biased region" description="Low complexity" evidence="12">
    <location>
        <begin position="1079"/>
        <end position="1098"/>
    </location>
</feature>
<feature type="compositionally biased region" description="Low complexity" evidence="12">
    <location>
        <begin position="1821"/>
        <end position="1842"/>
    </location>
</feature>
<feature type="compositionally biased region" description="Low complexity" evidence="12">
    <location>
        <begin position="1295"/>
        <end position="1347"/>
    </location>
</feature>
<feature type="compositionally biased region" description="Basic and acidic residues" evidence="12">
    <location>
        <begin position="46"/>
        <end position="57"/>
    </location>
</feature>
<dbReference type="PANTHER" id="PTHR24058:SF22">
    <property type="entry name" value="DUAL SPECIFICITY TYROSINE-PHOSPHORYLATION-REGULATED KINASE 4"/>
    <property type="match status" value="1"/>
</dbReference>
<accession>A0A8H5BK07</accession>
<dbReference type="EMBL" id="JAACJK010000164">
    <property type="protein sequence ID" value="KAF5324591.1"/>
    <property type="molecule type" value="Genomic_DNA"/>
</dbReference>
<gene>
    <name evidence="14" type="ORF">D9611_004459</name>
</gene>
<feature type="compositionally biased region" description="Low complexity" evidence="12">
    <location>
        <begin position="681"/>
        <end position="691"/>
    </location>
</feature>
<evidence type="ECO:0000256" key="3">
    <source>
        <dbReference type="ARBA" id="ARBA00022527"/>
    </source>
</evidence>
<evidence type="ECO:0000259" key="13">
    <source>
        <dbReference type="PROSITE" id="PS50011"/>
    </source>
</evidence>
<dbReference type="PROSITE" id="PS50011">
    <property type="entry name" value="PROTEIN_KINASE_DOM"/>
    <property type="match status" value="1"/>
</dbReference>
<feature type="region of interest" description="Disordered" evidence="12">
    <location>
        <begin position="1764"/>
        <end position="1861"/>
    </location>
</feature>
<evidence type="ECO:0000256" key="12">
    <source>
        <dbReference type="SAM" id="MobiDB-lite"/>
    </source>
</evidence>
<keyword evidence="6" id="KW-0418">Kinase</keyword>
<evidence type="ECO:0000256" key="1">
    <source>
        <dbReference type="ARBA" id="ARBA00008867"/>
    </source>
</evidence>
<evidence type="ECO:0000256" key="2">
    <source>
        <dbReference type="ARBA" id="ARBA00013203"/>
    </source>
</evidence>
<sequence>MCKCGDGCSLCPITTSTSFSSLHHPTHKFMSAPPSPHTGHSTLHTSSRDRPAHLHLDPDDEPLPVDDGEPQRYQDSHAPHDIIPPAQAQVNISVSLAEGGPSQSNEDEPPRSASVSSSLDPYYFGIGSPSDSPTHSALHASHHLSVTPDHPFLHEPPQTPARNPASIDRRGLVGVGELTTPRWSKADTPYYEVSVDEVESYQAHVRDDDDDEGGRDAPDSPWTIEAIDGEGSDREDQSIALEPPPRPLRTRKSIADESGGEEILYPRNAAPSASDFLSSASEDQAKSPRVLPPSDSAINTPPSAFSASTRRARKRTSDEFELDHAGTLVSKRVPASETKAKGRDDLKSSTRKHRSLNMSTSSSTSPRETRTREKRRESVGLGIISPSSASAKGSDRHHSRQSSGGSAGLQVESPANRRVHTDYSHLPPSPSSSSIQHILRQTAHASPASNRKEPSGNVAHSLLRGTQEGWSGLDDEATAEALRKLDGLGGKSARSRASVASLGRNSNSSRPTTPSGKSQQQWEGMSASDSGKSRRGSLYVRDKDPGANVSTLPSDTSMRDADTSMLSSDDPGVYSDKTPKKQTRLSFTPKRGSTSSTTYASTPTTSSRDSATTNATSISAASGRHSSSKNRRNSAGSDISSVHSSDATHLKDRAAHLAANGDVSEDAAVPPVPPLPKDLSSYRSPPSTSASHVFPTIPSVDDPEPSSSHDVTFDNKLSLEVPSIRSPPSSHAPSHAHTDSVATQSTVQSAVDPPPPVVLKTPSKKWSFSSALNLKLSSSPSSSSQKSSGFPLSPRSVGFGHNLRKSSSKDKANSASSTNPPWSPQPDAMTSANSLASISSIGSVRNQSSKTPDKLSYSDTGSSTTTSHLSANPSGALSPAASVKRGQSKRLTPSSIPFFRRSSSQSMQPPSSSGGSGTAPSPPLPPPPHRSSKGNVTPNNDHSVSISTPASSHRKSVLSLGLPSLLKSSSRRSLHAESKEAAKELQRAKDAARESEKEKARSDKEEKKAAKKDDKDRSESRISVLMGRKRGKTLSSTDPRKPKSPVNLPPMQIGAIEPVTAQRVAKLKSGSSHAGATPSVSSRTSTSSSRLTSHTVSSMQKQSDSSLRSRHQLPTIAGSPSVGTNGTNSAQTLKDHGPSVLMNSVSGLPKETPTKIPRISSRTSAASSPSLKHSTSTLAGSRRTSMNTAAPGSSNPSPISSTNEFGILASDDGATPKVSGSTARQLRGSPQSVSRPPRQSTGGSTVTGNAIPRKSTRDSVGFMGLRKASTSSVNSQSTPASGAESSNSTSHHRFSGLSPSKGLKLLGPKSSTRTSTTASTSQSARQAMGSPSSSRQSVSTPSPVPSSVDEDELLGDEEMMQYIRRQQAKKLAAGATQEELDELLKFPEPIPPRTPTTPAALLKSPQAQSLSEYERKEILDYPSIYCIGSQSWKKRASPDNPANNFGYDDERGDYQIVMGDHLAYRYEVVGNLGKGSFGQVLNCRDHCTGESVAVKIIRNKKRFHHQALVEIKILDNLRKWDADEKHHVAKMIEHFYFRNHLCIAMELLSINLYELIKANGFVGFTTGLIRRFTSQMLMSLSLMRHHRIVHCDLKPENVLLRHPAKSAIKVIDFGSSCLEHEKIYTYIQSRFYRSPEVILGMNYHMAIDMWSLGCILAELYTGFPIFPGENEQEQLSCIMEVLGVPDKEFVNRSSRKKLFFDTNGVPRTVVNSKGRRRRPGSKTLAQVLRCQDEEFIDFIAKCLIWEPERRMKPQAAMRHPFITAGKRKAQASSKTALSSSLVGSRSKNVTETPKKSMIGAPAPLAARTPRTATNGVTGTPSSTAHAGSISSSRSYRSYQSQTLGALGTGRGTNGYSSASAK</sequence>
<dbReference type="CDD" id="cd14210">
    <property type="entry name" value="PKc_DYRK"/>
    <property type="match status" value="1"/>
</dbReference>
<reference evidence="14 15" key="1">
    <citation type="journal article" date="2020" name="ISME J.">
        <title>Uncovering the hidden diversity of litter-decomposition mechanisms in mushroom-forming fungi.</title>
        <authorList>
            <person name="Floudas D."/>
            <person name="Bentzer J."/>
            <person name="Ahren D."/>
            <person name="Johansson T."/>
            <person name="Persson P."/>
            <person name="Tunlid A."/>
        </authorList>
    </citation>
    <scope>NUCLEOTIDE SEQUENCE [LARGE SCALE GENOMIC DNA]</scope>
    <source>
        <strain evidence="14 15">CBS 175.51</strain>
    </source>
</reference>
<feature type="compositionally biased region" description="Polar residues" evidence="12">
    <location>
        <begin position="1268"/>
        <end position="1289"/>
    </location>
</feature>
<dbReference type="InterPro" id="IPR008271">
    <property type="entry name" value="Ser/Thr_kinase_AS"/>
</dbReference>
<name>A0A8H5BK07_9AGAR</name>
<evidence type="ECO:0000256" key="6">
    <source>
        <dbReference type="ARBA" id="ARBA00022777"/>
    </source>
</evidence>
<dbReference type="Gene3D" id="3.30.10.30">
    <property type="entry name" value="DYRK"/>
    <property type="match status" value="1"/>
</dbReference>
<dbReference type="Gene3D" id="1.10.510.10">
    <property type="entry name" value="Transferase(Phosphotransferase) domain 1"/>
    <property type="match status" value="1"/>
</dbReference>
<dbReference type="Gene3D" id="3.30.200.20">
    <property type="entry name" value="Phosphorylase Kinase, domain 1"/>
    <property type="match status" value="1"/>
</dbReference>
<feature type="compositionally biased region" description="Low complexity" evidence="12">
    <location>
        <begin position="957"/>
        <end position="968"/>
    </location>
</feature>
<dbReference type="GO" id="GO:0004712">
    <property type="term" value="F:protein serine/threonine/tyrosine kinase activity"/>
    <property type="evidence" value="ECO:0007669"/>
    <property type="project" value="UniProtKB-EC"/>
</dbReference>
<evidence type="ECO:0000256" key="11">
    <source>
        <dbReference type="PROSITE-ProRule" id="PRU10141"/>
    </source>
</evidence>
<dbReference type="Proteomes" id="UP000541558">
    <property type="component" value="Unassembled WGS sequence"/>
</dbReference>
<feature type="compositionally biased region" description="Polar residues" evidence="12">
    <location>
        <begin position="633"/>
        <end position="645"/>
    </location>
</feature>
<proteinExistence type="inferred from homology"/>
<comment type="catalytic activity">
    <reaction evidence="10">
        <text>L-tyrosyl-[protein] + ATP = O-phospho-L-tyrosyl-[protein] + ADP + H(+)</text>
        <dbReference type="Rhea" id="RHEA:10596"/>
        <dbReference type="Rhea" id="RHEA-COMP:10136"/>
        <dbReference type="Rhea" id="RHEA-COMP:20101"/>
        <dbReference type="ChEBI" id="CHEBI:15378"/>
        <dbReference type="ChEBI" id="CHEBI:30616"/>
        <dbReference type="ChEBI" id="CHEBI:46858"/>
        <dbReference type="ChEBI" id="CHEBI:61978"/>
        <dbReference type="ChEBI" id="CHEBI:456216"/>
        <dbReference type="EC" id="2.7.12.1"/>
    </reaction>
</comment>
<keyword evidence="15" id="KW-1185">Reference proteome</keyword>
<comment type="catalytic activity">
    <reaction evidence="8">
        <text>L-seryl-[protein] + ATP = O-phospho-L-seryl-[protein] + ADP + H(+)</text>
        <dbReference type="Rhea" id="RHEA:17989"/>
        <dbReference type="Rhea" id="RHEA-COMP:9863"/>
        <dbReference type="Rhea" id="RHEA-COMP:11604"/>
        <dbReference type="ChEBI" id="CHEBI:15378"/>
        <dbReference type="ChEBI" id="CHEBI:29999"/>
        <dbReference type="ChEBI" id="CHEBI:30616"/>
        <dbReference type="ChEBI" id="CHEBI:83421"/>
        <dbReference type="ChEBI" id="CHEBI:456216"/>
        <dbReference type="EC" id="2.7.12.1"/>
    </reaction>
</comment>
<feature type="compositionally biased region" description="Polar residues" evidence="12">
    <location>
        <begin position="1171"/>
        <end position="1204"/>
    </location>
</feature>
<feature type="compositionally biased region" description="Basic and acidic residues" evidence="12">
    <location>
        <begin position="315"/>
        <end position="324"/>
    </location>
</feature>
<feature type="domain" description="Protein kinase" evidence="13">
    <location>
        <begin position="1466"/>
        <end position="1762"/>
    </location>
</feature>
<feature type="compositionally biased region" description="Basic and acidic residues" evidence="12">
    <location>
        <begin position="69"/>
        <end position="80"/>
    </location>
</feature>
<feature type="compositionally biased region" description="Polar residues" evidence="12">
    <location>
        <begin position="740"/>
        <end position="749"/>
    </location>
</feature>
<keyword evidence="4" id="KW-0808">Transferase</keyword>
<feature type="compositionally biased region" description="Polar residues" evidence="12">
    <location>
        <begin position="828"/>
        <end position="850"/>
    </location>
</feature>
<dbReference type="OrthoDB" id="9332038at2759"/>
<feature type="compositionally biased region" description="Low complexity" evidence="12">
    <location>
        <begin position="726"/>
        <end position="735"/>
    </location>
</feature>
<comment type="catalytic activity">
    <reaction evidence="9">
        <text>L-threonyl-[protein] + ATP = O-phospho-L-threonyl-[protein] + ADP + H(+)</text>
        <dbReference type="Rhea" id="RHEA:46608"/>
        <dbReference type="Rhea" id="RHEA-COMP:11060"/>
        <dbReference type="Rhea" id="RHEA-COMP:11605"/>
        <dbReference type="ChEBI" id="CHEBI:15378"/>
        <dbReference type="ChEBI" id="CHEBI:30013"/>
        <dbReference type="ChEBI" id="CHEBI:30616"/>
        <dbReference type="ChEBI" id="CHEBI:61977"/>
        <dbReference type="ChEBI" id="CHEBI:456216"/>
        <dbReference type="EC" id="2.7.12.1"/>
    </reaction>
</comment>
<feature type="compositionally biased region" description="Low complexity" evidence="12">
    <location>
        <begin position="857"/>
        <end position="870"/>
    </location>
</feature>
<feature type="compositionally biased region" description="Polar residues" evidence="12">
    <location>
        <begin position="935"/>
        <end position="951"/>
    </location>
</feature>
<organism evidence="14 15">
    <name type="scientific">Ephemerocybe angulata</name>
    <dbReference type="NCBI Taxonomy" id="980116"/>
    <lineage>
        <taxon>Eukaryota</taxon>
        <taxon>Fungi</taxon>
        <taxon>Dikarya</taxon>
        <taxon>Basidiomycota</taxon>
        <taxon>Agaricomycotina</taxon>
        <taxon>Agaricomycetes</taxon>
        <taxon>Agaricomycetidae</taxon>
        <taxon>Agaricales</taxon>
        <taxon>Agaricineae</taxon>
        <taxon>Psathyrellaceae</taxon>
        <taxon>Ephemerocybe</taxon>
    </lineage>
</organism>
<evidence type="ECO:0000256" key="9">
    <source>
        <dbReference type="ARBA" id="ARBA00049308"/>
    </source>
</evidence>
<feature type="compositionally biased region" description="Basic and acidic residues" evidence="12">
    <location>
        <begin position="338"/>
        <end position="348"/>
    </location>
</feature>
<keyword evidence="7 11" id="KW-0067">ATP-binding</keyword>
<feature type="binding site" evidence="11">
    <location>
        <position position="1495"/>
    </location>
    <ligand>
        <name>ATP</name>
        <dbReference type="ChEBI" id="CHEBI:30616"/>
    </ligand>
</feature>
<feature type="compositionally biased region" description="Acidic residues" evidence="12">
    <location>
        <begin position="58"/>
        <end position="68"/>
    </location>
</feature>
<protein>
    <recommendedName>
        <fullName evidence="2">dual-specificity kinase</fullName>
        <ecNumber evidence="2">2.7.12.1</ecNumber>
    </recommendedName>
</protein>
<feature type="compositionally biased region" description="Low complexity" evidence="12">
    <location>
        <begin position="893"/>
        <end position="913"/>
    </location>
</feature>
<dbReference type="GO" id="GO:0004674">
    <property type="term" value="F:protein serine/threonine kinase activity"/>
    <property type="evidence" value="ECO:0007669"/>
    <property type="project" value="UniProtKB-KW"/>
</dbReference>
<evidence type="ECO:0000256" key="7">
    <source>
        <dbReference type="ARBA" id="ARBA00022840"/>
    </source>
</evidence>
<feature type="compositionally biased region" description="Polar residues" evidence="12">
    <location>
        <begin position="503"/>
        <end position="530"/>
    </location>
</feature>
<keyword evidence="3" id="KW-0723">Serine/threonine-protein kinase</keyword>
<feature type="compositionally biased region" description="Low complexity" evidence="12">
    <location>
        <begin position="1156"/>
        <end position="1170"/>
    </location>
</feature>
<evidence type="ECO:0000313" key="14">
    <source>
        <dbReference type="EMBL" id="KAF5324591.1"/>
    </source>
</evidence>
<dbReference type="GO" id="GO:0005737">
    <property type="term" value="C:cytoplasm"/>
    <property type="evidence" value="ECO:0007669"/>
    <property type="project" value="TreeGrafter"/>
</dbReference>
<dbReference type="InterPro" id="IPR011009">
    <property type="entry name" value="Kinase-like_dom_sf"/>
</dbReference>
<dbReference type="InterPro" id="IPR017441">
    <property type="entry name" value="Protein_kinase_ATP_BS"/>
</dbReference>
<evidence type="ECO:0000256" key="5">
    <source>
        <dbReference type="ARBA" id="ARBA00022741"/>
    </source>
</evidence>
<dbReference type="GO" id="GO:0005524">
    <property type="term" value="F:ATP binding"/>
    <property type="evidence" value="ECO:0007669"/>
    <property type="project" value="UniProtKB-UniRule"/>
</dbReference>